<evidence type="ECO:0000256" key="2">
    <source>
        <dbReference type="ARBA" id="ARBA00022488"/>
    </source>
</evidence>
<comment type="similarity">
    <text evidence="1 5">Belongs to the acetyltransferase Eis family.</text>
</comment>
<comment type="caution">
    <text evidence="5">Lacks conserved residue(s) required for the propagation of feature annotation.</text>
</comment>
<evidence type="ECO:0000313" key="7">
    <source>
        <dbReference type="EMBL" id="MFC3965948.1"/>
    </source>
</evidence>
<dbReference type="SUPFAM" id="SSF55729">
    <property type="entry name" value="Acyl-CoA N-acyltransferases (Nat)"/>
    <property type="match status" value="1"/>
</dbReference>
<dbReference type="HAMAP" id="MF_01812">
    <property type="entry name" value="Eis"/>
    <property type="match status" value="1"/>
</dbReference>
<protein>
    <submittedName>
        <fullName evidence="7">GNAT family N-acetyltransferase</fullName>
        <ecNumber evidence="7">2.3.1.-</ecNumber>
    </submittedName>
</protein>
<dbReference type="PROSITE" id="PS51186">
    <property type="entry name" value="GNAT"/>
    <property type="match status" value="1"/>
</dbReference>
<evidence type="ECO:0000256" key="1">
    <source>
        <dbReference type="ARBA" id="ARBA00009213"/>
    </source>
</evidence>
<dbReference type="Proteomes" id="UP001595696">
    <property type="component" value="Unassembled WGS sequence"/>
</dbReference>
<feature type="domain" description="N-acetyltransferase" evidence="6">
    <location>
        <begin position="3"/>
        <end position="149"/>
    </location>
</feature>
<proteinExistence type="inferred from homology"/>
<dbReference type="Gene3D" id="3.30.1050.10">
    <property type="entry name" value="SCP2 sterol-binding domain"/>
    <property type="match status" value="1"/>
</dbReference>
<accession>A0ABV8E146</accession>
<dbReference type="Gene3D" id="3.40.630.30">
    <property type="match status" value="2"/>
</dbReference>
<dbReference type="EMBL" id="JBHSAX010000025">
    <property type="protein sequence ID" value="MFC3965948.1"/>
    <property type="molecule type" value="Genomic_DNA"/>
</dbReference>
<sequence length="398" mass="41974">MTIEIGVASSEAEVEAAAEVFRVAMVGIPPRDVPAGEVNEPGRTLLARVDGLPAGAATAYTGRLVVPGGARVPHAGVTRVGVLPTHARRGIGSALLRRHLADIADRGEVVAGLRATQGGIYERFGYGVASRSAAVRVDTAAARLRPTLPPSGPVRYAERATAFETLARIHARLDLSRPGEIDRSPYWWRIRELFDSGDSHVVLHGEPGAEDGFLRYRAVDTTDWPRSTGRAVRVGDLVAGSPVALLGLLRHLFALDIVHRVEFPMVATDFPLAELVTDERAVTVTGIGDETWLRLVDVPAALASRSYGPAEPVLLGITDPILPGNSGTYRVSAGEATRTEAEPELTADVSALAAAYLGGTPWRHLVLAGRAAEQRTGAAAAADALFGTAAPPFSGTFF</sequence>
<keyword evidence="3 5" id="KW-0808">Transferase</keyword>
<dbReference type="NCBIfam" id="NF002367">
    <property type="entry name" value="PRK01346.1-4"/>
    <property type="match status" value="1"/>
</dbReference>
<comment type="subunit">
    <text evidence="5">Homohexamer; trimer of dimers.</text>
</comment>
<dbReference type="GO" id="GO:0016746">
    <property type="term" value="F:acyltransferase activity"/>
    <property type="evidence" value="ECO:0007669"/>
    <property type="project" value="UniProtKB-KW"/>
</dbReference>
<dbReference type="Pfam" id="PF13530">
    <property type="entry name" value="SCP2_2"/>
    <property type="match status" value="1"/>
</dbReference>
<dbReference type="PANTHER" id="PTHR37817:SF1">
    <property type="entry name" value="N-ACETYLTRANSFERASE EIS"/>
    <property type="match status" value="1"/>
</dbReference>
<dbReference type="InterPro" id="IPR000182">
    <property type="entry name" value="GNAT_dom"/>
</dbReference>
<dbReference type="InterPro" id="IPR025559">
    <property type="entry name" value="Eis_dom"/>
</dbReference>
<comment type="caution">
    <text evidence="7">The sequence shown here is derived from an EMBL/GenBank/DDBJ whole genome shotgun (WGS) entry which is preliminary data.</text>
</comment>
<dbReference type="EC" id="2.3.1.-" evidence="7"/>
<feature type="binding site" evidence="5">
    <location>
        <begin position="88"/>
        <end position="93"/>
    </location>
    <ligand>
        <name>acetyl-CoA</name>
        <dbReference type="ChEBI" id="CHEBI:57288"/>
    </ligand>
</feature>
<keyword evidence="2" id="KW-1036">Host cytoplasmic vesicle</keyword>
<feature type="active site" description="Proton donor" evidence="5">
    <location>
        <position position="121"/>
    </location>
</feature>
<dbReference type="CDD" id="cd04301">
    <property type="entry name" value="NAT_SF"/>
    <property type="match status" value="1"/>
</dbReference>
<gene>
    <name evidence="7" type="ORF">ACFO0B_28490</name>
</gene>
<dbReference type="PANTHER" id="PTHR37817">
    <property type="entry name" value="N-ACETYLTRANSFERASE EIS"/>
    <property type="match status" value="1"/>
</dbReference>
<dbReference type="InterPro" id="IPR051554">
    <property type="entry name" value="Acetyltransferase_Eis"/>
</dbReference>
<evidence type="ECO:0000256" key="4">
    <source>
        <dbReference type="ARBA" id="ARBA00023315"/>
    </source>
</evidence>
<dbReference type="Pfam" id="PF13527">
    <property type="entry name" value="Acetyltransf_9"/>
    <property type="match status" value="1"/>
</dbReference>
<evidence type="ECO:0000256" key="3">
    <source>
        <dbReference type="ARBA" id="ARBA00022679"/>
    </source>
</evidence>
<feature type="active site" description="Proton acceptor; via carboxylate" evidence="5">
    <location>
        <position position="398"/>
    </location>
</feature>
<dbReference type="InterPro" id="IPR041380">
    <property type="entry name" value="Acetyltransf_17"/>
</dbReference>
<dbReference type="Pfam" id="PF17668">
    <property type="entry name" value="Acetyltransf_17"/>
    <property type="match status" value="1"/>
</dbReference>
<organism evidence="7 8">
    <name type="scientific">Nocardia jiangsuensis</name>
    <dbReference type="NCBI Taxonomy" id="1691563"/>
    <lineage>
        <taxon>Bacteria</taxon>
        <taxon>Bacillati</taxon>
        <taxon>Actinomycetota</taxon>
        <taxon>Actinomycetes</taxon>
        <taxon>Mycobacteriales</taxon>
        <taxon>Nocardiaceae</taxon>
        <taxon>Nocardia</taxon>
    </lineage>
</organism>
<dbReference type="SUPFAM" id="SSF55718">
    <property type="entry name" value="SCP-like"/>
    <property type="match status" value="1"/>
</dbReference>
<dbReference type="InterPro" id="IPR022902">
    <property type="entry name" value="NAcTrfase_Eis"/>
</dbReference>
<evidence type="ECO:0000259" key="6">
    <source>
        <dbReference type="PROSITE" id="PS51186"/>
    </source>
</evidence>
<name>A0ABV8E146_9NOCA</name>
<feature type="binding site" evidence="5">
    <location>
        <begin position="80"/>
        <end position="82"/>
    </location>
    <ligand>
        <name>acetyl-CoA</name>
        <dbReference type="ChEBI" id="CHEBI:57288"/>
    </ligand>
</feature>
<keyword evidence="4 5" id="KW-0012">Acyltransferase</keyword>
<dbReference type="InterPro" id="IPR016181">
    <property type="entry name" value="Acyl_CoA_acyltransferase"/>
</dbReference>
<keyword evidence="8" id="KW-1185">Reference proteome</keyword>
<evidence type="ECO:0000256" key="5">
    <source>
        <dbReference type="HAMAP-Rule" id="MF_01812"/>
    </source>
</evidence>
<dbReference type="RefSeq" id="WP_378616280.1">
    <property type="nucleotide sequence ID" value="NZ_JBHSAX010000025.1"/>
</dbReference>
<reference evidence="8" key="1">
    <citation type="journal article" date="2019" name="Int. J. Syst. Evol. Microbiol.">
        <title>The Global Catalogue of Microorganisms (GCM) 10K type strain sequencing project: providing services to taxonomists for standard genome sequencing and annotation.</title>
        <authorList>
            <consortium name="The Broad Institute Genomics Platform"/>
            <consortium name="The Broad Institute Genome Sequencing Center for Infectious Disease"/>
            <person name="Wu L."/>
            <person name="Ma J."/>
        </authorList>
    </citation>
    <scope>NUCLEOTIDE SEQUENCE [LARGE SCALE GENOMIC DNA]</scope>
    <source>
        <strain evidence="8">CGMCC 4.7330</strain>
    </source>
</reference>
<evidence type="ECO:0000313" key="8">
    <source>
        <dbReference type="Proteomes" id="UP001595696"/>
    </source>
</evidence>
<dbReference type="InterPro" id="IPR036527">
    <property type="entry name" value="SCP2_sterol-bd_dom_sf"/>
</dbReference>